<comment type="caution">
    <text evidence="2">The sequence shown here is derived from an EMBL/GenBank/DDBJ whole genome shotgun (WGS) entry which is preliminary data.</text>
</comment>
<evidence type="ECO:0000256" key="1">
    <source>
        <dbReference type="SAM" id="MobiDB-lite"/>
    </source>
</evidence>
<reference evidence="2" key="2">
    <citation type="submission" date="2023-05" db="EMBL/GenBank/DDBJ databases">
        <authorList>
            <consortium name="Lawrence Berkeley National Laboratory"/>
            <person name="Steindorff A."/>
            <person name="Hensen N."/>
            <person name="Bonometti L."/>
            <person name="Westerberg I."/>
            <person name="Brannstrom I.O."/>
            <person name="Guillou S."/>
            <person name="Cros-Aarteil S."/>
            <person name="Calhoun S."/>
            <person name="Haridas S."/>
            <person name="Kuo A."/>
            <person name="Mondo S."/>
            <person name="Pangilinan J."/>
            <person name="Riley R."/>
            <person name="Labutti K."/>
            <person name="Andreopoulos B."/>
            <person name="Lipzen A."/>
            <person name="Chen C."/>
            <person name="Yanf M."/>
            <person name="Daum C."/>
            <person name="Ng V."/>
            <person name="Clum A."/>
            <person name="Ohm R."/>
            <person name="Martin F."/>
            <person name="Silar P."/>
            <person name="Natvig D."/>
            <person name="Lalanne C."/>
            <person name="Gautier V."/>
            <person name="Ament-Velasquez S.L."/>
            <person name="Kruys A."/>
            <person name="Hutchinson M.I."/>
            <person name="Powell A.J."/>
            <person name="Barry K."/>
            <person name="Miller A.N."/>
            <person name="Grigoriev I.V."/>
            <person name="Debuchy R."/>
            <person name="Gladieux P."/>
            <person name="Thoren M.H."/>
            <person name="Johannesson H."/>
        </authorList>
    </citation>
    <scope>NUCLEOTIDE SEQUENCE</scope>
    <source>
        <strain evidence="2">CBS 757.83</strain>
    </source>
</reference>
<dbReference type="AlphaFoldDB" id="A0AAN6Q311"/>
<dbReference type="Proteomes" id="UP001305647">
    <property type="component" value="Unassembled WGS sequence"/>
</dbReference>
<evidence type="ECO:0000313" key="2">
    <source>
        <dbReference type="EMBL" id="KAK4101901.1"/>
    </source>
</evidence>
<evidence type="ECO:0000313" key="3">
    <source>
        <dbReference type="Proteomes" id="UP001305647"/>
    </source>
</evidence>
<feature type="region of interest" description="Disordered" evidence="1">
    <location>
        <begin position="114"/>
        <end position="157"/>
    </location>
</feature>
<accession>A0AAN6Q311</accession>
<proteinExistence type="predicted"/>
<feature type="region of interest" description="Disordered" evidence="1">
    <location>
        <begin position="1"/>
        <end position="26"/>
    </location>
</feature>
<keyword evidence="3" id="KW-1185">Reference proteome</keyword>
<reference evidence="2" key="1">
    <citation type="journal article" date="2023" name="Mol. Phylogenet. Evol.">
        <title>Genome-scale phylogeny and comparative genomics of the fungal order Sordariales.</title>
        <authorList>
            <person name="Hensen N."/>
            <person name="Bonometti L."/>
            <person name="Westerberg I."/>
            <person name="Brannstrom I.O."/>
            <person name="Guillou S."/>
            <person name="Cros-Aarteil S."/>
            <person name="Calhoun S."/>
            <person name="Haridas S."/>
            <person name="Kuo A."/>
            <person name="Mondo S."/>
            <person name="Pangilinan J."/>
            <person name="Riley R."/>
            <person name="LaButti K."/>
            <person name="Andreopoulos B."/>
            <person name="Lipzen A."/>
            <person name="Chen C."/>
            <person name="Yan M."/>
            <person name="Daum C."/>
            <person name="Ng V."/>
            <person name="Clum A."/>
            <person name="Steindorff A."/>
            <person name="Ohm R.A."/>
            <person name="Martin F."/>
            <person name="Silar P."/>
            <person name="Natvig D.O."/>
            <person name="Lalanne C."/>
            <person name="Gautier V."/>
            <person name="Ament-Velasquez S.L."/>
            <person name="Kruys A."/>
            <person name="Hutchinson M.I."/>
            <person name="Powell A.J."/>
            <person name="Barry K."/>
            <person name="Miller A.N."/>
            <person name="Grigoriev I.V."/>
            <person name="Debuchy R."/>
            <person name="Gladieux P."/>
            <person name="Hiltunen Thoren M."/>
            <person name="Johannesson H."/>
        </authorList>
    </citation>
    <scope>NUCLEOTIDE SEQUENCE</scope>
    <source>
        <strain evidence="2">CBS 757.83</strain>
    </source>
</reference>
<feature type="compositionally biased region" description="Polar residues" evidence="1">
    <location>
        <begin position="141"/>
        <end position="152"/>
    </location>
</feature>
<sequence length="213" mass="23785">MAEDQAHIGRGGRCGSRQGDDSKPDWSIISPGKLLEGSNRFYEYLIPGDTKLFKKWAMDGVRGSASKTTVTEEEWRWPLRQIQYYAKMLRTRYGFLITEKELVVFRFSLEQTGKGLSGNRVPRQTSTPGGAGHARSESELSEGTSSQSTDPDISTYDDKKPDIDLCLPEYELIPWAASGQGQLTVRLALFFLCMLAGEAGGFRIGYDYKPLHS</sequence>
<protein>
    <submittedName>
        <fullName evidence="2">Uncharacterized protein</fullName>
    </submittedName>
</protein>
<dbReference type="EMBL" id="MU863633">
    <property type="protein sequence ID" value="KAK4101901.1"/>
    <property type="molecule type" value="Genomic_DNA"/>
</dbReference>
<name>A0AAN6Q311_9PEZI</name>
<gene>
    <name evidence="2" type="ORF">N658DRAFT_523557</name>
</gene>
<organism evidence="2 3">
    <name type="scientific">Parathielavia hyrcaniae</name>
    <dbReference type="NCBI Taxonomy" id="113614"/>
    <lineage>
        <taxon>Eukaryota</taxon>
        <taxon>Fungi</taxon>
        <taxon>Dikarya</taxon>
        <taxon>Ascomycota</taxon>
        <taxon>Pezizomycotina</taxon>
        <taxon>Sordariomycetes</taxon>
        <taxon>Sordariomycetidae</taxon>
        <taxon>Sordariales</taxon>
        <taxon>Chaetomiaceae</taxon>
        <taxon>Parathielavia</taxon>
    </lineage>
</organism>